<keyword evidence="3" id="KW-1185">Reference proteome</keyword>
<evidence type="ECO:0000313" key="3">
    <source>
        <dbReference type="Proteomes" id="UP001231616"/>
    </source>
</evidence>
<accession>A0ABT9H2T3</accession>
<reference evidence="2 3" key="1">
    <citation type="submission" date="2023-08" db="EMBL/GenBank/DDBJ databases">
        <authorList>
            <person name="Joshi A."/>
            <person name="Thite S."/>
        </authorList>
    </citation>
    <scope>NUCLEOTIDE SEQUENCE [LARGE SCALE GENOMIC DNA]</scope>
    <source>
        <strain evidence="2 3">AC40</strain>
    </source>
</reference>
<gene>
    <name evidence="2" type="ORF">Q3O60_15570</name>
</gene>
<sequence>MTDWTDHLNNVANQLWRLSPRCREVTDPAHLKLIAHRGAHQPGTHEKVAKDPLLENTLAAFDRCVTHGLWGIELDVRLTRDNEPVVHHDPACGRVFQRPDLVIAETTFDTLRRELPQIPHLYEVIERYGQRLHLMLELKESWRERNKQPLQLQKVLAPLEPEVDYHLLSLEPDHLEGYRFLPTSALVDVALTNTKDIIRQNIALGHGAVAGSFALLTTPLVKQLQQAGKAIGTGQINHPDIMNREAARGVDWIFSDQPLRLQCQQKSR</sequence>
<dbReference type="EMBL" id="JAUZVZ010000028">
    <property type="protein sequence ID" value="MDP4537604.1"/>
    <property type="molecule type" value="Genomic_DNA"/>
</dbReference>
<dbReference type="PANTHER" id="PTHR46211">
    <property type="entry name" value="GLYCEROPHOSPHORYL DIESTER PHOSPHODIESTERASE"/>
    <property type="match status" value="1"/>
</dbReference>
<dbReference type="PROSITE" id="PS51704">
    <property type="entry name" value="GP_PDE"/>
    <property type="match status" value="1"/>
</dbReference>
<dbReference type="Proteomes" id="UP001231616">
    <property type="component" value="Unassembled WGS sequence"/>
</dbReference>
<comment type="caution">
    <text evidence="2">The sequence shown here is derived from an EMBL/GenBank/DDBJ whole genome shotgun (WGS) entry which is preliminary data.</text>
</comment>
<protein>
    <submittedName>
        <fullName evidence="2">Glycerophosphodiester phosphodiesterase</fullName>
    </submittedName>
</protein>
<dbReference type="RefSeq" id="WP_305894855.1">
    <property type="nucleotide sequence ID" value="NZ_JAUZVZ010000028.1"/>
</dbReference>
<dbReference type="PANTHER" id="PTHR46211:SF1">
    <property type="entry name" value="GLYCEROPHOSPHODIESTER PHOSPHODIESTERASE, CYTOPLASMIC"/>
    <property type="match status" value="1"/>
</dbReference>
<evidence type="ECO:0000313" key="2">
    <source>
        <dbReference type="EMBL" id="MDP4537604.1"/>
    </source>
</evidence>
<feature type="domain" description="GP-PDE" evidence="1">
    <location>
        <begin position="31"/>
        <end position="265"/>
    </location>
</feature>
<name>A0ABT9H2T3_9GAMM</name>
<proteinExistence type="predicted"/>
<dbReference type="InterPro" id="IPR017946">
    <property type="entry name" value="PLC-like_Pdiesterase_TIM-brl"/>
</dbReference>
<dbReference type="Pfam" id="PF03009">
    <property type="entry name" value="GDPD"/>
    <property type="match status" value="1"/>
</dbReference>
<dbReference type="SUPFAM" id="SSF51695">
    <property type="entry name" value="PLC-like phosphodiesterases"/>
    <property type="match status" value="1"/>
</dbReference>
<dbReference type="CDD" id="cd08556">
    <property type="entry name" value="GDPD"/>
    <property type="match status" value="1"/>
</dbReference>
<organism evidence="2 3">
    <name type="scientific">Alkalimonas collagenimarina</name>
    <dbReference type="NCBI Taxonomy" id="400390"/>
    <lineage>
        <taxon>Bacteria</taxon>
        <taxon>Pseudomonadati</taxon>
        <taxon>Pseudomonadota</taxon>
        <taxon>Gammaproteobacteria</taxon>
        <taxon>Alkalimonas</taxon>
    </lineage>
</organism>
<dbReference type="Gene3D" id="3.20.20.190">
    <property type="entry name" value="Phosphatidylinositol (PI) phosphodiesterase"/>
    <property type="match status" value="1"/>
</dbReference>
<dbReference type="InterPro" id="IPR030395">
    <property type="entry name" value="GP_PDE_dom"/>
</dbReference>
<evidence type="ECO:0000259" key="1">
    <source>
        <dbReference type="PROSITE" id="PS51704"/>
    </source>
</evidence>